<gene>
    <name evidence="2" type="ORF">GCM10010492_13940</name>
</gene>
<dbReference type="Pfam" id="PF08445">
    <property type="entry name" value="FR47"/>
    <property type="match status" value="1"/>
</dbReference>
<proteinExistence type="predicted"/>
<dbReference type="InterPro" id="IPR016181">
    <property type="entry name" value="Acyl_CoA_acyltransferase"/>
</dbReference>
<reference evidence="3" key="1">
    <citation type="journal article" date="2019" name="Int. J. Syst. Evol. Microbiol.">
        <title>The Global Catalogue of Microorganisms (GCM) 10K type strain sequencing project: providing services to taxonomists for standard genome sequencing and annotation.</title>
        <authorList>
            <consortium name="The Broad Institute Genomics Platform"/>
            <consortium name="The Broad Institute Genome Sequencing Center for Infectious Disease"/>
            <person name="Wu L."/>
            <person name="Ma J."/>
        </authorList>
    </citation>
    <scope>NUCLEOTIDE SEQUENCE [LARGE SCALE GENOMIC DNA]</scope>
    <source>
        <strain evidence="3">JCM 3380</strain>
    </source>
</reference>
<dbReference type="InterPro" id="IPR000182">
    <property type="entry name" value="GNAT_dom"/>
</dbReference>
<name>A0ABP3CWM8_9PSEU</name>
<comment type="caution">
    <text evidence="2">The sequence shown here is derived from an EMBL/GenBank/DDBJ whole genome shotgun (WGS) entry which is preliminary data.</text>
</comment>
<dbReference type="SUPFAM" id="SSF55729">
    <property type="entry name" value="Acyl-CoA N-acyltransferases (Nat)"/>
    <property type="match status" value="1"/>
</dbReference>
<dbReference type="RefSeq" id="WP_343932783.1">
    <property type="nucleotide sequence ID" value="NZ_BAAABU010000002.1"/>
</dbReference>
<dbReference type="EMBL" id="BAAABU010000002">
    <property type="protein sequence ID" value="GAA0217317.1"/>
    <property type="molecule type" value="Genomic_DNA"/>
</dbReference>
<evidence type="ECO:0000259" key="1">
    <source>
        <dbReference type="PROSITE" id="PS51186"/>
    </source>
</evidence>
<accession>A0ABP3CWM8</accession>
<dbReference type="PROSITE" id="PS51186">
    <property type="entry name" value="GNAT"/>
    <property type="match status" value="1"/>
</dbReference>
<sequence>MRVLHTPDEVAAANPDPLVRWAAQALLPGRGGAAWAHGGAVAVHAPGLNRHDRLVLAGPADDVAALLDAHHRPGRAALVTAETAAALPRFPAKATFGWMERAGTLTPPGGVRWLHEDEWDDVEALLRKASPHSYVWPRERGPRRWAGIHDGATLVAVAADAWSAPGIGFLGGVATHPDHRGLGLSTRICAFVAGTLLAEHGECALMVDAANAPAIRVYHRLGFTYRAVTALKDPA</sequence>
<protein>
    <recommendedName>
        <fullName evidence="1">N-acetyltransferase domain-containing protein</fullName>
    </recommendedName>
</protein>
<organism evidence="2 3">
    <name type="scientific">Saccharothrix mutabilis subsp. mutabilis</name>
    <dbReference type="NCBI Taxonomy" id="66855"/>
    <lineage>
        <taxon>Bacteria</taxon>
        <taxon>Bacillati</taxon>
        <taxon>Actinomycetota</taxon>
        <taxon>Actinomycetes</taxon>
        <taxon>Pseudonocardiales</taxon>
        <taxon>Pseudonocardiaceae</taxon>
        <taxon>Saccharothrix</taxon>
    </lineage>
</organism>
<feature type="domain" description="N-acetyltransferase" evidence="1">
    <location>
        <begin position="109"/>
        <end position="235"/>
    </location>
</feature>
<dbReference type="Proteomes" id="UP001500416">
    <property type="component" value="Unassembled WGS sequence"/>
</dbReference>
<evidence type="ECO:0000313" key="3">
    <source>
        <dbReference type="Proteomes" id="UP001500416"/>
    </source>
</evidence>
<dbReference type="InterPro" id="IPR013653">
    <property type="entry name" value="GCN5-like_dom"/>
</dbReference>
<dbReference type="Gene3D" id="3.40.630.30">
    <property type="match status" value="1"/>
</dbReference>
<keyword evidence="3" id="KW-1185">Reference proteome</keyword>
<evidence type="ECO:0000313" key="2">
    <source>
        <dbReference type="EMBL" id="GAA0217317.1"/>
    </source>
</evidence>